<accession>A0AAE1AH07</accession>
<evidence type="ECO:0000256" key="1">
    <source>
        <dbReference type="SAM" id="MobiDB-lite"/>
    </source>
</evidence>
<name>A0AAE1AH07_9GAST</name>
<dbReference type="EMBL" id="JAWDGP010001847">
    <property type="protein sequence ID" value="KAK3787659.1"/>
    <property type="molecule type" value="Genomic_DNA"/>
</dbReference>
<proteinExistence type="predicted"/>
<keyword evidence="3" id="KW-1185">Reference proteome</keyword>
<protein>
    <submittedName>
        <fullName evidence="2">Uncharacterized protein</fullName>
    </submittedName>
</protein>
<feature type="compositionally biased region" description="Pro residues" evidence="1">
    <location>
        <begin position="86"/>
        <end position="95"/>
    </location>
</feature>
<evidence type="ECO:0000313" key="2">
    <source>
        <dbReference type="EMBL" id="KAK3787659.1"/>
    </source>
</evidence>
<comment type="caution">
    <text evidence="2">The sequence shown here is derived from an EMBL/GenBank/DDBJ whole genome shotgun (WGS) entry which is preliminary data.</text>
</comment>
<evidence type="ECO:0000313" key="3">
    <source>
        <dbReference type="Proteomes" id="UP001283361"/>
    </source>
</evidence>
<organism evidence="2 3">
    <name type="scientific">Elysia crispata</name>
    <name type="common">lettuce slug</name>
    <dbReference type="NCBI Taxonomy" id="231223"/>
    <lineage>
        <taxon>Eukaryota</taxon>
        <taxon>Metazoa</taxon>
        <taxon>Spiralia</taxon>
        <taxon>Lophotrochozoa</taxon>
        <taxon>Mollusca</taxon>
        <taxon>Gastropoda</taxon>
        <taxon>Heterobranchia</taxon>
        <taxon>Euthyneura</taxon>
        <taxon>Panpulmonata</taxon>
        <taxon>Sacoglossa</taxon>
        <taxon>Placobranchoidea</taxon>
        <taxon>Plakobranchidae</taxon>
        <taxon>Elysia</taxon>
    </lineage>
</organism>
<dbReference type="Proteomes" id="UP001283361">
    <property type="component" value="Unassembled WGS sequence"/>
</dbReference>
<gene>
    <name evidence="2" type="ORF">RRG08_031890</name>
</gene>
<dbReference type="AlphaFoldDB" id="A0AAE1AH07"/>
<sequence>MRGQRREARGVQLKEQPRIQVTRGLTQETPRESGYTQARLRPRPALALAPSTAVEVGLVPTVWWSLVRPKLRSPCDRPHDYCDPCRPLPFPSPRL</sequence>
<feature type="region of interest" description="Disordered" evidence="1">
    <location>
        <begin position="76"/>
        <end position="95"/>
    </location>
</feature>
<reference evidence="2" key="1">
    <citation type="journal article" date="2023" name="G3 (Bethesda)">
        <title>A reference genome for the long-term kleptoplast-retaining sea slug Elysia crispata morphotype clarki.</title>
        <authorList>
            <person name="Eastman K.E."/>
            <person name="Pendleton A.L."/>
            <person name="Shaikh M.A."/>
            <person name="Suttiyut T."/>
            <person name="Ogas R."/>
            <person name="Tomko P."/>
            <person name="Gavelis G."/>
            <person name="Widhalm J.R."/>
            <person name="Wisecaver J.H."/>
        </authorList>
    </citation>
    <scope>NUCLEOTIDE SEQUENCE</scope>
    <source>
        <strain evidence="2">ECLA1</strain>
    </source>
</reference>